<dbReference type="CDD" id="cd00067">
    <property type="entry name" value="GAL4"/>
    <property type="match status" value="1"/>
</dbReference>
<dbReference type="GO" id="GO:0003677">
    <property type="term" value="F:DNA binding"/>
    <property type="evidence" value="ECO:0007669"/>
    <property type="project" value="InterPro"/>
</dbReference>
<accession>A0A1Y2AKM6</accession>
<dbReference type="AlphaFoldDB" id="A0A1Y2AKM6"/>
<gene>
    <name evidence="5" type="ORF">BCR39DRAFT_549964</name>
</gene>
<feature type="region of interest" description="Disordered" evidence="3">
    <location>
        <begin position="98"/>
        <end position="117"/>
    </location>
</feature>
<name>A0A1Y2AKM6_9TREE</name>
<feature type="region of interest" description="Disordered" evidence="3">
    <location>
        <begin position="198"/>
        <end position="236"/>
    </location>
</feature>
<dbReference type="Gene3D" id="4.10.240.10">
    <property type="entry name" value="Zn(2)-C6 fungal-type DNA-binding domain"/>
    <property type="match status" value="1"/>
</dbReference>
<evidence type="ECO:0000256" key="3">
    <source>
        <dbReference type="SAM" id="MobiDB-lite"/>
    </source>
</evidence>
<dbReference type="PROSITE" id="PS00463">
    <property type="entry name" value="ZN2_CY6_FUNGAL_1"/>
    <property type="match status" value="1"/>
</dbReference>
<dbReference type="InterPro" id="IPR007219">
    <property type="entry name" value="XnlR_reg_dom"/>
</dbReference>
<dbReference type="InterPro" id="IPR001138">
    <property type="entry name" value="Zn2Cys6_DnaBD"/>
</dbReference>
<dbReference type="Proteomes" id="UP000193986">
    <property type="component" value="Unassembled WGS sequence"/>
</dbReference>
<dbReference type="Pfam" id="PF04082">
    <property type="entry name" value="Fungal_trans"/>
    <property type="match status" value="1"/>
</dbReference>
<dbReference type="EMBL" id="MCFC01000083">
    <property type="protein sequence ID" value="ORY23128.1"/>
    <property type="molecule type" value="Genomic_DNA"/>
</dbReference>
<keyword evidence="1" id="KW-0479">Metal-binding</keyword>
<feature type="region of interest" description="Disordered" evidence="3">
    <location>
        <begin position="1"/>
        <end position="43"/>
    </location>
</feature>
<evidence type="ECO:0000256" key="1">
    <source>
        <dbReference type="ARBA" id="ARBA00022723"/>
    </source>
</evidence>
<dbReference type="InParanoid" id="A0A1Y2AKM6"/>
<feature type="compositionally biased region" description="Polar residues" evidence="3">
    <location>
        <begin position="100"/>
        <end position="111"/>
    </location>
</feature>
<dbReference type="InterPro" id="IPR036864">
    <property type="entry name" value="Zn2-C6_fun-type_DNA-bd_sf"/>
</dbReference>
<feature type="compositionally biased region" description="Polar residues" evidence="3">
    <location>
        <begin position="11"/>
        <end position="23"/>
    </location>
</feature>
<evidence type="ECO:0000313" key="6">
    <source>
        <dbReference type="Proteomes" id="UP000193986"/>
    </source>
</evidence>
<evidence type="ECO:0000313" key="5">
    <source>
        <dbReference type="EMBL" id="ORY23128.1"/>
    </source>
</evidence>
<dbReference type="SMART" id="SM00906">
    <property type="entry name" value="Fungal_trans"/>
    <property type="match status" value="1"/>
</dbReference>
<dbReference type="SMART" id="SM00066">
    <property type="entry name" value="GAL4"/>
    <property type="match status" value="1"/>
</dbReference>
<proteinExistence type="predicted"/>
<evidence type="ECO:0000256" key="2">
    <source>
        <dbReference type="ARBA" id="ARBA00023242"/>
    </source>
</evidence>
<dbReference type="GO" id="GO:0000981">
    <property type="term" value="F:DNA-binding transcription factor activity, RNA polymerase II-specific"/>
    <property type="evidence" value="ECO:0007669"/>
    <property type="project" value="InterPro"/>
</dbReference>
<keyword evidence="6" id="KW-1185">Reference proteome</keyword>
<dbReference type="OrthoDB" id="2428527at2759"/>
<dbReference type="PANTHER" id="PTHR47783">
    <property type="entry name" value="ZN(II)2CYS6 TRANSCRIPTION FACTOR (EUROFUNG)-RELATED"/>
    <property type="match status" value="1"/>
</dbReference>
<feature type="domain" description="Zn(2)-C6 fungal-type" evidence="4">
    <location>
        <begin position="51"/>
        <end position="82"/>
    </location>
</feature>
<dbReference type="STRING" id="71784.A0A1Y2AKM6"/>
<dbReference type="PANTHER" id="PTHR47783:SF1">
    <property type="entry name" value="ZN(II)2CYS6 TRANSCRIPTION FACTOR (EUROFUNG)"/>
    <property type="match status" value="1"/>
</dbReference>
<feature type="region of interest" description="Disordered" evidence="3">
    <location>
        <begin position="674"/>
        <end position="697"/>
    </location>
</feature>
<dbReference type="GO" id="GO:0006351">
    <property type="term" value="P:DNA-templated transcription"/>
    <property type="evidence" value="ECO:0007669"/>
    <property type="project" value="InterPro"/>
</dbReference>
<sequence length="811" mass="88276">MAAEVSRYQAGESSSVATTSHTNGADEGFTTPDGEPNRGRKRTGITRTRKACVLCRLRKCRCHGVPPDPCPQCQADDYPCQWPEQDGRSSKARKLRARTGASSVKTETPQPNGGLPQAWTMSNDWLEGLDTGPPSAFVQNPQADAGSLSWLSGDDPTLTNFSGVDLPEFEPSAFDSMPPDLLGRSAFVMAMSSRLPTVEESSTLDETSPVGLTARGTRETPSQITPGTTSVTHLHKQEDKEKVVKLTWWRPHGQTAIAPGLKRITLKVRVDSPRSTRSAASPMTVTSIGNDTMEVIGENGMPNPVIMSHLLDVFMEHFGCQFPCLNRAELDQSLASGTGSVFLFTCIAAIAARFSKHPAIALPSLRPHEYGDSFGKVAKNLQGSMLAVPSRDTIIALLLLAHLGFANDSESEEWMFTGMAVRMAIDLGLHLVSEGDCRADDQDPGEESDISAEERRLNRLVFWSVLLLDFALAFGVGRQTTFRVEEITQALPNEADIHPLGISGDHPRSPFPFAARQMISYGPLINLLNGAQIHQADYGKLVQHARAQAMREYNNLPQDMQWNVTNLQRQSRAQQAPMFLHLHLWMHNIIASGYLTGTDYLRRPGVKTAASGLKSGAVTPNTVTASNLWRNSARTIGDVLVLTDIVNSTSYLSLPFVNQAFFVAGCCYVKELEQSEEDSPSRQSPTLVDTEHSDGHEKRPAELFQSLLRSVATNNISTLQQGLAKLTTYWSGVAWVAEALQQRLSGVQASDLDLKAVTEKLSSSVSVGDPGLIRGGSERMEAEADLLSGFPGVLNVDIADFDFLSSLPFTA</sequence>
<dbReference type="PROSITE" id="PS50048">
    <property type="entry name" value="ZN2_CY6_FUNGAL_2"/>
    <property type="match status" value="1"/>
</dbReference>
<dbReference type="CDD" id="cd12148">
    <property type="entry name" value="fungal_TF_MHR"/>
    <property type="match status" value="1"/>
</dbReference>
<dbReference type="SUPFAM" id="SSF57701">
    <property type="entry name" value="Zn2/Cys6 DNA-binding domain"/>
    <property type="match status" value="1"/>
</dbReference>
<organism evidence="5 6">
    <name type="scientific">Naematelia encephala</name>
    <dbReference type="NCBI Taxonomy" id="71784"/>
    <lineage>
        <taxon>Eukaryota</taxon>
        <taxon>Fungi</taxon>
        <taxon>Dikarya</taxon>
        <taxon>Basidiomycota</taxon>
        <taxon>Agaricomycotina</taxon>
        <taxon>Tremellomycetes</taxon>
        <taxon>Tremellales</taxon>
        <taxon>Naemateliaceae</taxon>
        <taxon>Naematelia</taxon>
    </lineage>
</organism>
<feature type="compositionally biased region" description="Polar residues" evidence="3">
    <location>
        <begin position="219"/>
        <end position="232"/>
    </location>
</feature>
<reference evidence="5 6" key="1">
    <citation type="submission" date="2016-07" db="EMBL/GenBank/DDBJ databases">
        <title>Pervasive Adenine N6-methylation of Active Genes in Fungi.</title>
        <authorList>
            <consortium name="DOE Joint Genome Institute"/>
            <person name="Mondo S.J."/>
            <person name="Dannebaum R.O."/>
            <person name="Kuo R.C."/>
            <person name="Labutti K."/>
            <person name="Haridas S."/>
            <person name="Kuo A."/>
            <person name="Salamov A."/>
            <person name="Ahrendt S.R."/>
            <person name="Lipzen A."/>
            <person name="Sullivan W."/>
            <person name="Andreopoulos W.B."/>
            <person name="Clum A."/>
            <person name="Lindquist E."/>
            <person name="Daum C."/>
            <person name="Ramamoorthy G.K."/>
            <person name="Gryganskyi A."/>
            <person name="Culley D."/>
            <person name="Magnuson J.K."/>
            <person name="James T.Y."/>
            <person name="O'Malley M.A."/>
            <person name="Stajich J.E."/>
            <person name="Spatafora J.W."/>
            <person name="Visel A."/>
            <person name="Grigoriev I.V."/>
        </authorList>
    </citation>
    <scope>NUCLEOTIDE SEQUENCE [LARGE SCALE GENOMIC DNA]</scope>
    <source>
        <strain evidence="5 6">68-887.2</strain>
    </source>
</reference>
<comment type="caution">
    <text evidence="5">The sequence shown here is derived from an EMBL/GenBank/DDBJ whole genome shotgun (WGS) entry which is preliminary data.</text>
</comment>
<evidence type="ECO:0000259" key="4">
    <source>
        <dbReference type="PROSITE" id="PS50048"/>
    </source>
</evidence>
<protein>
    <submittedName>
        <fullName evidence="5">Fungal-specific transcription factor domain-domain-containing protein</fullName>
    </submittedName>
</protein>
<dbReference type="GO" id="GO:0008270">
    <property type="term" value="F:zinc ion binding"/>
    <property type="evidence" value="ECO:0007669"/>
    <property type="project" value="InterPro"/>
</dbReference>
<keyword evidence="2" id="KW-0539">Nucleus</keyword>